<name>A0AAC8XNU1_9ALTE</name>
<dbReference type="Proteomes" id="UP000061468">
    <property type="component" value="Plasmid pAMEDUM8_300"/>
</dbReference>
<evidence type="ECO:0000313" key="2">
    <source>
        <dbReference type="Proteomes" id="UP000061468"/>
    </source>
</evidence>
<geneLocation type="plasmid" evidence="1 2">
    <name>pAMEDUM8_300</name>
</geneLocation>
<sequence length="215" mass="23601">MSNTFKVNPNIKQCPACGLTLKFNNIESKKLTSCRCGFMEAAGSLHILDHINDVLSEYAALKNIHSVKGLLNETYSIAKGNAFSAYGFLSLLLKRSQTFIFGDTPVNKVFNGIEIMEVISTDKGILGERVSLKNTGMDSNSQLHALSIQIILLTYVIDETLNASSLNQSSRKSGVLYIEDVVGVAELVNIDTLREKFRLPTNEKDLVKQESGPAL</sequence>
<keyword evidence="1" id="KW-0614">Plasmid</keyword>
<protein>
    <submittedName>
        <fullName evidence="1">Uncharacterized protein</fullName>
    </submittedName>
</protein>
<proteinExistence type="predicted"/>
<organism evidence="1 2">
    <name type="scientific">Alteromonas mediterranea</name>
    <dbReference type="NCBI Taxonomy" id="314275"/>
    <lineage>
        <taxon>Bacteria</taxon>
        <taxon>Pseudomonadati</taxon>
        <taxon>Pseudomonadota</taxon>
        <taxon>Gammaproteobacteria</taxon>
        <taxon>Alteromonadales</taxon>
        <taxon>Alteromonadaceae</taxon>
        <taxon>Alteromonas/Salinimonas group</taxon>
        <taxon>Alteromonas</taxon>
    </lineage>
</organism>
<dbReference type="AlphaFoldDB" id="A0AAC8XNU1"/>
<dbReference type="EMBL" id="CP013929">
    <property type="protein sequence ID" value="AMJ80790.1"/>
    <property type="molecule type" value="Genomic_DNA"/>
</dbReference>
<reference evidence="1 2" key="1">
    <citation type="submission" date="2015-12" db="EMBL/GenBank/DDBJ databases">
        <title>Intraspecies pangenome expansion in the marine bacterium Alteromonas.</title>
        <authorList>
            <person name="Lopez-Perez M."/>
            <person name="Rodriguez-Valera F."/>
        </authorList>
    </citation>
    <scope>NUCLEOTIDE SEQUENCE [LARGE SCALE GENOMIC DNA]</scope>
    <source>
        <strain evidence="1 2">UM8</strain>
        <plasmid evidence="1 2">pAMEDUM8_300</plasmid>
    </source>
</reference>
<gene>
    <name evidence="1" type="ORF">AV942_20615</name>
</gene>
<evidence type="ECO:0000313" key="1">
    <source>
        <dbReference type="EMBL" id="AMJ80790.1"/>
    </source>
</evidence>
<accession>A0AAC8XNU1</accession>
<dbReference type="RefSeq" id="WP_015068604.1">
    <property type="nucleotide sequence ID" value="NZ_CAKMLI010000007.1"/>
</dbReference>